<reference evidence="2 3" key="1">
    <citation type="submission" date="2024-11" db="EMBL/GenBank/DDBJ databases">
        <title>Adaptive evolution of stress response genes in parasites aligns with host niche diversity.</title>
        <authorList>
            <person name="Hahn C."/>
            <person name="Resl P."/>
        </authorList>
    </citation>
    <scope>NUCLEOTIDE SEQUENCE [LARGE SCALE GENOMIC DNA]</scope>
    <source>
        <strain evidence="2">EGGRZ-B1_66</strain>
        <tissue evidence="2">Body</tissue>
    </source>
</reference>
<feature type="compositionally biased region" description="Basic and acidic residues" evidence="1">
    <location>
        <begin position="89"/>
        <end position="103"/>
    </location>
</feature>
<name>A0ABD2PKJ1_9PLAT</name>
<gene>
    <name evidence="2" type="ORF">Ciccas_013449</name>
</gene>
<evidence type="ECO:0000313" key="3">
    <source>
        <dbReference type="Proteomes" id="UP001626550"/>
    </source>
</evidence>
<dbReference type="Proteomes" id="UP001626550">
    <property type="component" value="Unassembled WGS sequence"/>
</dbReference>
<proteinExistence type="predicted"/>
<evidence type="ECO:0000313" key="2">
    <source>
        <dbReference type="EMBL" id="KAL3308026.1"/>
    </source>
</evidence>
<feature type="non-terminal residue" evidence="2">
    <location>
        <position position="1"/>
    </location>
</feature>
<dbReference type="EMBL" id="JBJKFK010006006">
    <property type="protein sequence ID" value="KAL3308026.1"/>
    <property type="molecule type" value="Genomic_DNA"/>
</dbReference>
<evidence type="ECO:0000256" key="1">
    <source>
        <dbReference type="SAM" id="MobiDB-lite"/>
    </source>
</evidence>
<feature type="compositionally biased region" description="Acidic residues" evidence="1">
    <location>
        <begin position="35"/>
        <end position="44"/>
    </location>
</feature>
<feature type="compositionally biased region" description="Basic residues" evidence="1">
    <location>
        <begin position="73"/>
        <end position="88"/>
    </location>
</feature>
<comment type="caution">
    <text evidence="2">The sequence shown here is derived from an EMBL/GenBank/DDBJ whole genome shotgun (WGS) entry which is preliminary data.</text>
</comment>
<organism evidence="2 3">
    <name type="scientific">Cichlidogyrus casuarinus</name>
    <dbReference type="NCBI Taxonomy" id="1844966"/>
    <lineage>
        <taxon>Eukaryota</taxon>
        <taxon>Metazoa</taxon>
        <taxon>Spiralia</taxon>
        <taxon>Lophotrochozoa</taxon>
        <taxon>Platyhelminthes</taxon>
        <taxon>Monogenea</taxon>
        <taxon>Monopisthocotylea</taxon>
        <taxon>Dactylogyridea</taxon>
        <taxon>Ancyrocephalidae</taxon>
        <taxon>Cichlidogyrus</taxon>
    </lineage>
</organism>
<protein>
    <submittedName>
        <fullName evidence="2">Uncharacterized protein</fullName>
    </submittedName>
</protein>
<feature type="region of interest" description="Disordered" evidence="1">
    <location>
        <begin position="1"/>
        <end position="103"/>
    </location>
</feature>
<keyword evidence="3" id="KW-1185">Reference proteome</keyword>
<dbReference type="AlphaFoldDB" id="A0ABD2PKJ1"/>
<accession>A0ABD2PKJ1</accession>
<sequence length="103" mass="11790">ENNAERDGSNPGVEEQSNETDQTPRIEPKSTNNAETDDGNPDVEDQSKESVQTPRIEPKPTNDATVQPDVNKTRKRPREKEPKPKRRRLTPDAKQRLLSEFFH</sequence>